<dbReference type="InterPro" id="IPR009057">
    <property type="entry name" value="Homeodomain-like_sf"/>
</dbReference>
<dbReference type="PROSITE" id="PS50977">
    <property type="entry name" value="HTH_TETR_2"/>
    <property type="match status" value="1"/>
</dbReference>
<organism evidence="6 7">
    <name type="scientific">Catenulispora pinistramenti</name>
    <dbReference type="NCBI Taxonomy" id="2705254"/>
    <lineage>
        <taxon>Bacteria</taxon>
        <taxon>Bacillati</taxon>
        <taxon>Actinomycetota</taxon>
        <taxon>Actinomycetes</taxon>
        <taxon>Catenulisporales</taxon>
        <taxon>Catenulisporaceae</taxon>
        <taxon>Catenulispora</taxon>
    </lineage>
</organism>
<dbReference type="Pfam" id="PF00440">
    <property type="entry name" value="TetR_N"/>
    <property type="match status" value="1"/>
</dbReference>
<dbReference type="PANTHER" id="PTHR30055:SF240">
    <property type="entry name" value="HTH-TYPE TRANSCRIPTIONAL REGULATOR ACRR"/>
    <property type="match status" value="1"/>
</dbReference>
<dbReference type="Proteomes" id="UP000730482">
    <property type="component" value="Unassembled WGS sequence"/>
</dbReference>
<name>A0ABS5KQI2_9ACTN</name>
<dbReference type="PANTHER" id="PTHR30055">
    <property type="entry name" value="HTH-TYPE TRANSCRIPTIONAL REGULATOR RUTR"/>
    <property type="match status" value="1"/>
</dbReference>
<dbReference type="EMBL" id="JAAFYZ010000046">
    <property type="protein sequence ID" value="MBS2548308.1"/>
    <property type="molecule type" value="Genomic_DNA"/>
</dbReference>
<keyword evidence="1" id="KW-0805">Transcription regulation</keyword>
<gene>
    <name evidence="6" type="ORF">KGQ19_15695</name>
</gene>
<dbReference type="Pfam" id="PF17932">
    <property type="entry name" value="TetR_C_24"/>
    <property type="match status" value="1"/>
</dbReference>
<comment type="caution">
    <text evidence="6">The sequence shown here is derived from an EMBL/GenBank/DDBJ whole genome shotgun (WGS) entry which is preliminary data.</text>
</comment>
<dbReference type="Gene3D" id="1.10.357.10">
    <property type="entry name" value="Tetracycline Repressor, domain 2"/>
    <property type="match status" value="1"/>
</dbReference>
<evidence type="ECO:0000256" key="1">
    <source>
        <dbReference type="ARBA" id="ARBA00023015"/>
    </source>
</evidence>
<dbReference type="InterPro" id="IPR036271">
    <property type="entry name" value="Tet_transcr_reg_TetR-rel_C_sf"/>
</dbReference>
<keyword evidence="7" id="KW-1185">Reference proteome</keyword>
<dbReference type="InterPro" id="IPR041490">
    <property type="entry name" value="KstR2_TetR_C"/>
</dbReference>
<dbReference type="Gene3D" id="1.10.10.60">
    <property type="entry name" value="Homeodomain-like"/>
    <property type="match status" value="1"/>
</dbReference>
<evidence type="ECO:0000313" key="6">
    <source>
        <dbReference type="EMBL" id="MBS2548308.1"/>
    </source>
</evidence>
<evidence type="ECO:0000313" key="7">
    <source>
        <dbReference type="Proteomes" id="UP000730482"/>
    </source>
</evidence>
<evidence type="ECO:0000256" key="4">
    <source>
        <dbReference type="PROSITE-ProRule" id="PRU00335"/>
    </source>
</evidence>
<feature type="DNA-binding region" description="H-T-H motif" evidence="4">
    <location>
        <begin position="39"/>
        <end position="58"/>
    </location>
</feature>
<evidence type="ECO:0000259" key="5">
    <source>
        <dbReference type="PROSITE" id="PS50977"/>
    </source>
</evidence>
<keyword evidence="3" id="KW-0804">Transcription</keyword>
<dbReference type="InterPro" id="IPR001647">
    <property type="entry name" value="HTH_TetR"/>
</dbReference>
<sequence length="237" mass="25993">MGSQPLAPGRSASQRALLTREILARATELFGAQGYEKTTLNDIAAAVGISRSALYHYIASKEQLLVMLMDELSRSLDEAVAAMRNTAHTPEDKLRIFVAELVRHRAEHPDPFRLINQSDSTLPDSVRAQHLRARKTVLTELSAVIEEGIGAGVFQTDDVRIAALTVVGMCNWVAWWFTAGKERGAEEIANQVSQAAVDMLRGRGRTPEAWPDAGAAFDSLRLSLDIIERSLKVKEAS</sequence>
<proteinExistence type="predicted"/>
<protein>
    <submittedName>
        <fullName evidence="6">TetR family transcriptional regulator</fullName>
    </submittedName>
</protein>
<feature type="domain" description="HTH tetR-type" evidence="5">
    <location>
        <begin position="16"/>
        <end position="76"/>
    </location>
</feature>
<dbReference type="RefSeq" id="WP_212009889.1">
    <property type="nucleotide sequence ID" value="NZ_JAAFYZ010000046.1"/>
</dbReference>
<accession>A0ABS5KQI2</accession>
<dbReference type="InterPro" id="IPR050109">
    <property type="entry name" value="HTH-type_TetR-like_transc_reg"/>
</dbReference>
<dbReference type="SUPFAM" id="SSF46689">
    <property type="entry name" value="Homeodomain-like"/>
    <property type="match status" value="1"/>
</dbReference>
<reference evidence="6 7" key="1">
    <citation type="submission" date="2020-02" db="EMBL/GenBank/DDBJ databases">
        <title>Acidophilic actinobacteria isolated from forest soil.</title>
        <authorList>
            <person name="Golinska P."/>
        </authorList>
    </citation>
    <scope>NUCLEOTIDE SEQUENCE [LARGE SCALE GENOMIC DNA]</scope>
    <source>
        <strain evidence="6 7">NL8</strain>
    </source>
</reference>
<evidence type="ECO:0000256" key="3">
    <source>
        <dbReference type="ARBA" id="ARBA00023163"/>
    </source>
</evidence>
<evidence type="ECO:0000256" key="2">
    <source>
        <dbReference type="ARBA" id="ARBA00023125"/>
    </source>
</evidence>
<keyword evidence="2 4" id="KW-0238">DNA-binding</keyword>
<dbReference type="PRINTS" id="PR00455">
    <property type="entry name" value="HTHTETR"/>
</dbReference>
<dbReference type="SUPFAM" id="SSF48498">
    <property type="entry name" value="Tetracyclin repressor-like, C-terminal domain"/>
    <property type="match status" value="1"/>
</dbReference>